<dbReference type="CDD" id="cd00586">
    <property type="entry name" value="4HBT"/>
    <property type="match status" value="1"/>
</dbReference>
<comment type="caution">
    <text evidence="3">The sequence shown here is derived from an EMBL/GenBank/DDBJ whole genome shotgun (WGS) entry which is preliminary data.</text>
</comment>
<proteinExistence type="inferred from homology"/>
<dbReference type="InterPro" id="IPR006684">
    <property type="entry name" value="YbgC/YbaW"/>
</dbReference>
<dbReference type="PIRSF" id="PIRSF003230">
    <property type="entry name" value="YbgC"/>
    <property type="match status" value="1"/>
</dbReference>
<dbReference type="Pfam" id="PF13279">
    <property type="entry name" value="4HBT_2"/>
    <property type="match status" value="1"/>
</dbReference>
<protein>
    <submittedName>
        <fullName evidence="3">Acyl-CoA thioester hydrolase</fullName>
    </submittedName>
</protein>
<organism evidence="3 4">
    <name type="scientific">Butyricicoccus pullicaecorum</name>
    <dbReference type="NCBI Taxonomy" id="501571"/>
    <lineage>
        <taxon>Bacteria</taxon>
        <taxon>Bacillati</taxon>
        <taxon>Bacillota</taxon>
        <taxon>Clostridia</taxon>
        <taxon>Eubacteriales</taxon>
        <taxon>Butyricicoccaceae</taxon>
        <taxon>Butyricicoccus</taxon>
    </lineage>
</organism>
<keyword evidence="2 3" id="KW-0378">Hydrolase</keyword>
<dbReference type="InterPro" id="IPR029069">
    <property type="entry name" value="HotDog_dom_sf"/>
</dbReference>
<reference evidence="4" key="1">
    <citation type="submission" date="2017-04" db="EMBL/GenBank/DDBJ databases">
        <title>Function of individual gut microbiota members based on whole genome sequencing of pure cultures obtained from chicken caecum.</title>
        <authorList>
            <person name="Medvecky M."/>
            <person name="Cejkova D."/>
            <person name="Polansky O."/>
            <person name="Karasova D."/>
            <person name="Kubasova T."/>
            <person name="Cizek A."/>
            <person name="Rychlik I."/>
        </authorList>
    </citation>
    <scope>NUCLEOTIDE SEQUENCE [LARGE SCALE GENOMIC DNA]</scope>
    <source>
        <strain evidence="4">An180</strain>
    </source>
</reference>
<evidence type="ECO:0000256" key="2">
    <source>
        <dbReference type="ARBA" id="ARBA00022801"/>
    </source>
</evidence>
<dbReference type="EMBL" id="NFKK01000009">
    <property type="protein sequence ID" value="OUP52577.1"/>
    <property type="molecule type" value="Genomic_DNA"/>
</dbReference>
<evidence type="ECO:0000313" key="4">
    <source>
        <dbReference type="Proteomes" id="UP000195897"/>
    </source>
</evidence>
<name>A0A1Y4L754_9FIRM</name>
<dbReference type="InterPro" id="IPR050563">
    <property type="entry name" value="4-hydroxybenzoyl-CoA_TE"/>
</dbReference>
<evidence type="ECO:0000256" key="1">
    <source>
        <dbReference type="ARBA" id="ARBA00005953"/>
    </source>
</evidence>
<dbReference type="SUPFAM" id="SSF54637">
    <property type="entry name" value="Thioesterase/thiol ester dehydrase-isomerase"/>
    <property type="match status" value="1"/>
</dbReference>
<comment type="similarity">
    <text evidence="1">Belongs to the 4-hydroxybenzoyl-CoA thioesterase family.</text>
</comment>
<sequence length="153" mass="17493">MDFVPYRHKVQYYETDGMRVVHHSNYIRFMEEARTDLLEQMGFSYSRLEAMGFGIPVLSVHCDYKQMSRFGETLVIGVEVTELSPTRMTVCYEIRDDATGSLRATGETKHCFLSSAGRPISLKREAPEAFEYFRLLLGAATTTEKTETAQPED</sequence>
<dbReference type="AlphaFoldDB" id="A0A1Y4L754"/>
<dbReference type="PANTHER" id="PTHR31793">
    <property type="entry name" value="4-HYDROXYBENZOYL-COA THIOESTERASE FAMILY MEMBER"/>
    <property type="match status" value="1"/>
</dbReference>
<accession>A0A1Y4L754</accession>
<dbReference type="Proteomes" id="UP000195897">
    <property type="component" value="Unassembled WGS sequence"/>
</dbReference>
<dbReference type="Gene3D" id="3.10.129.10">
    <property type="entry name" value="Hotdog Thioesterase"/>
    <property type="match status" value="1"/>
</dbReference>
<dbReference type="PANTHER" id="PTHR31793:SF27">
    <property type="entry name" value="NOVEL THIOESTERASE SUPERFAMILY DOMAIN AND SAPOSIN A-TYPE DOMAIN CONTAINING PROTEIN (0610012H03RIK)"/>
    <property type="match status" value="1"/>
</dbReference>
<gene>
    <name evidence="3" type="ORF">B5F17_08825</name>
</gene>
<dbReference type="RefSeq" id="WP_087373113.1">
    <property type="nucleotide sequence ID" value="NZ_NFKK01000009.1"/>
</dbReference>
<dbReference type="NCBIfam" id="TIGR00051">
    <property type="entry name" value="YbgC/FadM family acyl-CoA thioesterase"/>
    <property type="match status" value="1"/>
</dbReference>
<evidence type="ECO:0000313" key="3">
    <source>
        <dbReference type="EMBL" id="OUP52577.1"/>
    </source>
</evidence>
<dbReference type="GO" id="GO:0047617">
    <property type="term" value="F:fatty acyl-CoA hydrolase activity"/>
    <property type="evidence" value="ECO:0007669"/>
    <property type="project" value="TreeGrafter"/>
</dbReference>